<dbReference type="Pfam" id="PF00823">
    <property type="entry name" value="PPE"/>
    <property type="match status" value="1"/>
</dbReference>
<evidence type="ECO:0000313" key="5">
    <source>
        <dbReference type="Proteomes" id="UP001519535"/>
    </source>
</evidence>
<evidence type="ECO:0000313" key="4">
    <source>
        <dbReference type="EMBL" id="MBS9533343.1"/>
    </source>
</evidence>
<dbReference type="Proteomes" id="UP001519535">
    <property type="component" value="Unassembled WGS sequence"/>
</dbReference>
<dbReference type="PANTHER" id="PTHR46766:SF1">
    <property type="entry name" value="GLUTAMINE-RICH PROTEIN 2"/>
    <property type="match status" value="1"/>
</dbReference>
<dbReference type="InterPro" id="IPR022171">
    <property type="entry name" value="PPE_C"/>
</dbReference>
<organism evidence="4 5">
    <name type="scientific">Mycolicibacter acidiphilus</name>
    <dbReference type="NCBI Taxonomy" id="2835306"/>
    <lineage>
        <taxon>Bacteria</taxon>
        <taxon>Bacillati</taxon>
        <taxon>Actinomycetota</taxon>
        <taxon>Actinomycetes</taxon>
        <taxon>Mycobacteriales</taxon>
        <taxon>Mycobacteriaceae</taxon>
        <taxon>Mycolicibacter</taxon>
    </lineage>
</organism>
<dbReference type="PANTHER" id="PTHR46766">
    <property type="entry name" value="GLUTAMINE-RICH PROTEIN 2"/>
    <property type="match status" value="1"/>
</dbReference>
<dbReference type="Gene3D" id="1.20.1260.20">
    <property type="entry name" value="PPE superfamily"/>
    <property type="match status" value="1"/>
</dbReference>
<sequence length="415" mass="40880">MDFGLLPPEINSGRMYTGSGSAPMLAAATAWDGLATELHGMAGVYESAATGLGAGWQGPSAAAMTSAVAPYISWLKTTAAQAEQAAIQARTAATAYEAAFTATVPPPVIAANRSLLLTLIATNILGQNTPAIATAEAHYAQMWAQDATAMYGYAGSAAAAADLSPFTEPPRTADPAGSARQARLSSAGQLSRLTRAVPQAMRNLTSIARPAAAAAAPVESLLQGITEAMSALTGPYSPLGHLGLTGGWWLFFGQILALAQNPPGVAGLLAAPKAATGAFAPISGYLAAAPSPAGFNGPVSAALSRAGRIGALSVPSAWAGSAPPAHTVGTVLSGTTTAGPAAAEDGSVGALGAAAALSGLTARARDAVAARSATGPAPRIIGTAAAYTLAPDTVPDAAGEVTIIVVPASEQPTPQ</sequence>
<proteinExistence type="inferred from homology"/>
<evidence type="ECO:0000259" key="2">
    <source>
        <dbReference type="Pfam" id="PF00823"/>
    </source>
</evidence>
<comment type="caution">
    <text evidence="4">The sequence shown here is derived from an EMBL/GenBank/DDBJ whole genome shotgun (WGS) entry which is preliminary data.</text>
</comment>
<dbReference type="InterPro" id="IPR000030">
    <property type="entry name" value="PPE_dom"/>
</dbReference>
<feature type="domain" description="PPE" evidence="2">
    <location>
        <begin position="2"/>
        <end position="163"/>
    </location>
</feature>
<evidence type="ECO:0000256" key="1">
    <source>
        <dbReference type="ARBA" id="ARBA00010652"/>
    </source>
</evidence>
<dbReference type="RefSeq" id="WP_214092216.1">
    <property type="nucleotide sequence ID" value="NZ_JAHCLR010000008.1"/>
</dbReference>
<comment type="similarity">
    <text evidence="1">Belongs to the mycobacterial PPE family.</text>
</comment>
<accession>A0ABS5RGC4</accession>
<evidence type="ECO:0000259" key="3">
    <source>
        <dbReference type="Pfam" id="PF12484"/>
    </source>
</evidence>
<protein>
    <submittedName>
        <fullName evidence="4">PPE family protein</fullName>
    </submittedName>
</protein>
<feature type="domain" description="PPE family C-terminal" evidence="3">
    <location>
        <begin position="300"/>
        <end position="370"/>
    </location>
</feature>
<dbReference type="InterPro" id="IPR038332">
    <property type="entry name" value="PPE_sf"/>
</dbReference>
<keyword evidence="5" id="KW-1185">Reference proteome</keyword>
<reference evidence="4 5" key="1">
    <citation type="submission" date="2021-05" db="EMBL/GenBank/DDBJ databases">
        <title>Mycobacterium acidophilum sp. nov., an extremely acid-tolerant member of the genus Mycobacterium.</title>
        <authorList>
            <person name="Xia J."/>
        </authorList>
    </citation>
    <scope>NUCLEOTIDE SEQUENCE [LARGE SCALE GENOMIC DNA]</scope>
    <source>
        <strain evidence="4 5">M1</strain>
    </source>
</reference>
<dbReference type="Pfam" id="PF12484">
    <property type="entry name" value="PPE-SVP"/>
    <property type="match status" value="1"/>
</dbReference>
<dbReference type="EMBL" id="JAHCLR010000008">
    <property type="protein sequence ID" value="MBS9533343.1"/>
    <property type="molecule type" value="Genomic_DNA"/>
</dbReference>
<dbReference type="SUPFAM" id="SSF140459">
    <property type="entry name" value="PE/PPE dimer-like"/>
    <property type="match status" value="1"/>
</dbReference>
<gene>
    <name evidence="4" type="ORF">KIH27_07030</name>
</gene>
<name>A0ABS5RGC4_9MYCO</name>